<dbReference type="SUPFAM" id="SSF53597">
    <property type="entry name" value="Dihydrofolate reductase-like"/>
    <property type="match status" value="1"/>
</dbReference>
<dbReference type="PROSITE" id="PS51747">
    <property type="entry name" value="CYT_DCMP_DEAMINASES_2"/>
    <property type="match status" value="1"/>
</dbReference>
<dbReference type="InterPro" id="IPR002734">
    <property type="entry name" value="RibDG_C"/>
</dbReference>
<protein>
    <recommendedName>
        <fullName evidence="15">Riboflavin biosynthesis protein RibD</fullName>
    </recommendedName>
    <domain>
        <recommendedName>
            <fullName evidence="15">Diaminohydroxyphosphoribosylaminopyrimidine deaminase</fullName>
            <shortName evidence="15">DRAP deaminase</shortName>
            <ecNumber evidence="15">3.5.4.26</ecNumber>
        </recommendedName>
        <alternativeName>
            <fullName evidence="15">Riboflavin-specific deaminase</fullName>
        </alternativeName>
    </domain>
    <domain>
        <recommendedName>
            <fullName evidence="15">5-amino-6-(5-phosphoribosylamino)uracil reductase</fullName>
            <ecNumber evidence="15">1.1.1.193</ecNumber>
        </recommendedName>
        <alternativeName>
            <fullName evidence="15">HTP reductase</fullName>
        </alternativeName>
    </domain>
</protein>
<dbReference type="InterPro" id="IPR016192">
    <property type="entry name" value="APOBEC/CMP_deaminase_Zn-bd"/>
</dbReference>
<keyword evidence="8 15" id="KW-0378">Hydrolase</keyword>
<evidence type="ECO:0000256" key="5">
    <source>
        <dbReference type="ARBA" id="ARBA00007417"/>
    </source>
</evidence>
<keyword evidence="11 15" id="KW-0560">Oxidoreductase</keyword>
<feature type="binding site" evidence="17">
    <location>
        <position position="206"/>
    </location>
    <ligand>
        <name>substrate</name>
    </ligand>
</feature>
<dbReference type="Pfam" id="PF00383">
    <property type="entry name" value="dCMP_cyt_deam_1"/>
    <property type="match status" value="1"/>
</dbReference>
<comment type="catalytic activity">
    <reaction evidence="13 15">
        <text>5-amino-6-(5-phospho-D-ribitylamino)uracil + NADP(+) = 5-amino-6-(5-phospho-D-ribosylamino)uracil + NADPH + H(+)</text>
        <dbReference type="Rhea" id="RHEA:17845"/>
        <dbReference type="ChEBI" id="CHEBI:15378"/>
        <dbReference type="ChEBI" id="CHEBI:57783"/>
        <dbReference type="ChEBI" id="CHEBI:58349"/>
        <dbReference type="ChEBI" id="CHEBI:58421"/>
        <dbReference type="ChEBI" id="CHEBI:58453"/>
        <dbReference type="EC" id="1.1.1.193"/>
    </reaction>
</comment>
<dbReference type="Pfam" id="PF01872">
    <property type="entry name" value="RibD_C"/>
    <property type="match status" value="1"/>
</dbReference>
<evidence type="ECO:0000259" key="19">
    <source>
        <dbReference type="PROSITE" id="PS51747"/>
    </source>
</evidence>
<feature type="binding site" evidence="17">
    <location>
        <position position="195"/>
    </location>
    <ligand>
        <name>NADP(+)</name>
        <dbReference type="ChEBI" id="CHEBI:58349"/>
    </ligand>
</feature>
<reference evidence="20" key="1">
    <citation type="submission" date="2020-06" db="EMBL/GenBank/DDBJ databases">
        <title>Characterization of fructooligosaccharide metabolism and fructooligosaccharide-degrading enzymes in human commensal butyrate producers.</title>
        <authorList>
            <person name="Tanno H."/>
            <person name="Fujii T."/>
            <person name="Hirano K."/>
            <person name="Maeno S."/>
            <person name="Tonozuka T."/>
            <person name="Sakamoto M."/>
            <person name="Ohkuma M."/>
            <person name="Tochio T."/>
            <person name="Endo A."/>
        </authorList>
    </citation>
    <scope>NUCLEOTIDE SEQUENCE</scope>
    <source>
        <strain evidence="20">JCM 17466</strain>
    </source>
</reference>
<evidence type="ECO:0000256" key="1">
    <source>
        <dbReference type="ARBA" id="ARBA00002151"/>
    </source>
</evidence>
<comment type="similarity">
    <text evidence="4 15">In the N-terminal section; belongs to the cytidine and deoxycytidylate deaminase family.</text>
</comment>
<feature type="binding site" evidence="17">
    <location>
        <position position="167"/>
    </location>
    <ligand>
        <name>substrate</name>
    </ligand>
</feature>
<dbReference type="PANTHER" id="PTHR38011:SF7">
    <property type="entry name" value="2,5-DIAMINO-6-RIBOSYLAMINO-4(3H)-PYRIMIDINONE 5'-PHOSPHATE REDUCTASE"/>
    <property type="match status" value="1"/>
</dbReference>
<dbReference type="NCBIfam" id="TIGR00227">
    <property type="entry name" value="ribD_Cterm"/>
    <property type="match status" value="1"/>
</dbReference>
<comment type="caution">
    <text evidence="20">The sequence shown here is derived from an EMBL/GenBank/DDBJ whole genome shotgun (WGS) entry which is preliminary data.</text>
</comment>
<feature type="domain" description="CMP/dCMP-type deaminase" evidence="19">
    <location>
        <begin position="1"/>
        <end position="114"/>
    </location>
</feature>
<evidence type="ECO:0000313" key="20">
    <source>
        <dbReference type="EMBL" id="GFO84211.1"/>
    </source>
</evidence>
<feature type="active site" description="Proton donor" evidence="16">
    <location>
        <position position="51"/>
    </location>
</feature>
<keyword evidence="7 15" id="KW-0479">Metal-binding</keyword>
<feature type="binding site" evidence="18">
    <location>
        <position position="49"/>
    </location>
    <ligand>
        <name>Zn(2+)</name>
        <dbReference type="ChEBI" id="CHEBI:29105"/>
        <note>catalytic</note>
    </ligand>
</feature>
<dbReference type="GO" id="GO:0008703">
    <property type="term" value="F:5-amino-6-(5-phosphoribosylamino)uracil reductase activity"/>
    <property type="evidence" value="ECO:0007669"/>
    <property type="project" value="UniProtKB-EC"/>
</dbReference>
<dbReference type="GO" id="GO:0009231">
    <property type="term" value="P:riboflavin biosynthetic process"/>
    <property type="evidence" value="ECO:0007669"/>
    <property type="project" value="UniProtKB-KW"/>
</dbReference>
<dbReference type="InterPro" id="IPR024072">
    <property type="entry name" value="DHFR-like_dom_sf"/>
</dbReference>
<dbReference type="InterPro" id="IPR011549">
    <property type="entry name" value="RibD_C"/>
</dbReference>
<evidence type="ECO:0000256" key="6">
    <source>
        <dbReference type="ARBA" id="ARBA00022619"/>
    </source>
</evidence>
<name>A0A916Q710_9FIRM</name>
<feature type="binding site" evidence="18">
    <location>
        <position position="74"/>
    </location>
    <ligand>
        <name>Zn(2+)</name>
        <dbReference type="ChEBI" id="CHEBI:29105"/>
        <note>catalytic</note>
    </ligand>
</feature>
<feature type="binding site" evidence="17">
    <location>
        <position position="169"/>
    </location>
    <ligand>
        <name>NADP(+)</name>
        <dbReference type="ChEBI" id="CHEBI:58349"/>
    </ligand>
</feature>
<dbReference type="EMBL" id="BLYI01000009">
    <property type="protein sequence ID" value="GFO84211.1"/>
    <property type="molecule type" value="Genomic_DNA"/>
</dbReference>
<dbReference type="PROSITE" id="PS00903">
    <property type="entry name" value="CYT_DCMP_DEAMINASES_1"/>
    <property type="match status" value="1"/>
</dbReference>
<dbReference type="EC" id="1.1.1.193" evidence="15"/>
<evidence type="ECO:0000256" key="8">
    <source>
        <dbReference type="ARBA" id="ARBA00022801"/>
    </source>
</evidence>
<comment type="similarity">
    <text evidence="5 15">In the C-terminal section; belongs to the HTP reductase family.</text>
</comment>
<feature type="binding site" evidence="17">
    <location>
        <position position="153"/>
    </location>
    <ligand>
        <name>NADP(+)</name>
        <dbReference type="ChEBI" id="CHEBI:58349"/>
    </ligand>
</feature>
<evidence type="ECO:0000256" key="7">
    <source>
        <dbReference type="ARBA" id="ARBA00022723"/>
    </source>
</evidence>
<dbReference type="CDD" id="cd01284">
    <property type="entry name" value="Riboflavin_deaminase-reductase"/>
    <property type="match status" value="1"/>
</dbReference>
<dbReference type="InterPro" id="IPR016193">
    <property type="entry name" value="Cytidine_deaminase-like"/>
</dbReference>
<comment type="cofactor">
    <cofactor evidence="15 18">
        <name>Zn(2+)</name>
        <dbReference type="ChEBI" id="CHEBI:29105"/>
    </cofactor>
    <text evidence="15 18">Binds 1 zinc ion.</text>
</comment>
<feature type="binding site" evidence="18">
    <location>
        <position position="83"/>
    </location>
    <ligand>
        <name>Zn(2+)</name>
        <dbReference type="ChEBI" id="CHEBI:29105"/>
        <note>catalytic</note>
    </ligand>
</feature>
<feature type="binding site" evidence="17">
    <location>
        <begin position="293"/>
        <end position="299"/>
    </location>
    <ligand>
        <name>NADP(+)</name>
        <dbReference type="ChEBI" id="CHEBI:58349"/>
    </ligand>
</feature>
<dbReference type="SUPFAM" id="SSF53927">
    <property type="entry name" value="Cytidine deaminase-like"/>
    <property type="match status" value="1"/>
</dbReference>
<dbReference type="GO" id="GO:0050661">
    <property type="term" value="F:NADP binding"/>
    <property type="evidence" value="ECO:0007669"/>
    <property type="project" value="InterPro"/>
</dbReference>
<evidence type="ECO:0000256" key="4">
    <source>
        <dbReference type="ARBA" id="ARBA00005259"/>
    </source>
</evidence>
<evidence type="ECO:0000256" key="9">
    <source>
        <dbReference type="ARBA" id="ARBA00022833"/>
    </source>
</evidence>
<evidence type="ECO:0000256" key="16">
    <source>
        <dbReference type="PIRSR" id="PIRSR006769-1"/>
    </source>
</evidence>
<comment type="catalytic activity">
    <reaction evidence="14 15">
        <text>2,5-diamino-6-hydroxy-4-(5-phosphoribosylamino)-pyrimidine + H2O + H(+) = 5-amino-6-(5-phospho-D-ribosylamino)uracil + NH4(+)</text>
        <dbReference type="Rhea" id="RHEA:21868"/>
        <dbReference type="ChEBI" id="CHEBI:15377"/>
        <dbReference type="ChEBI" id="CHEBI:15378"/>
        <dbReference type="ChEBI" id="CHEBI:28938"/>
        <dbReference type="ChEBI" id="CHEBI:58453"/>
        <dbReference type="ChEBI" id="CHEBI:58614"/>
        <dbReference type="EC" id="3.5.4.26"/>
    </reaction>
</comment>
<dbReference type="FunFam" id="3.40.140.10:FF:000025">
    <property type="entry name" value="Riboflavin biosynthesis protein RibD"/>
    <property type="match status" value="1"/>
</dbReference>
<dbReference type="InterPro" id="IPR050765">
    <property type="entry name" value="Riboflavin_Biosynth_HTPR"/>
</dbReference>
<evidence type="ECO:0000256" key="3">
    <source>
        <dbReference type="ARBA" id="ARBA00004910"/>
    </source>
</evidence>
<proteinExistence type="inferred from homology"/>
<evidence type="ECO:0000256" key="2">
    <source>
        <dbReference type="ARBA" id="ARBA00004882"/>
    </source>
</evidence>
<feature type="binding site" evidence="17">
    <location>
        <position position="203"/>
    </location>
    <ligand>
        <name>substrate</name>
    </ligand>
</feature>
<dbReference type="Gene3D" id="3.40.140.10">
    <property type="entry name" value="Cytidine Deaminase, domain 2"/>
    <property type="match status" value="1"/>
</dbReference>
<keyword evidence="6 15" id="KW-0686">Riboflavin biosynthesis</keyword>
<evidence type="ECO:0000256" key="17">
    <source>
        <dbReference type="PIRSR" id="PIRSR006769-2"/>
    </source>
</evidence>
<evidence type="ECO:0000256" key="15">
    <source>
        <dbReference type="PIRNR" id="PIRNR006769"/>
    </source>
</evidence>
<dbReference type="EC" id="3.5.4.26" evidence="15"/>
<accession>A0A916Q710</accession>
<comment type="function">
    <text evidence="1 15">Converts 2,5-diamino-6-(ribosylamino)-4(3h)-pyrimidinone 5'-phosphate into 5-amino-6-(ribosylamino)-2,4(1h,3h)-pyrimidinedione 5'-phosphate.</text>
</comment>
<evidence type="ECO:0000256" key="10">
    <source>
        <dbReference type="ARBA" id="ARBA00022857"/>
    </source>
</evidence>
<dbReference type="GO" id="GO:0008270">
    <property type="term" value="F:zinc ion binding"/>
    <property type="evidence" value="ECO:0007669"/>
    <property type="project" value="InterPro"/>
</dbReference>
<comment type="pathway">
    <text evidence="3 15">Cofactor biosynthesis; riboflavin biosynthesis; 5-amino-6-(D-ribitylamino)uracil from GTP: step 3/4.</text>
</comment>
<evidence type="ECO:0000313" key="21">
    <source>
        <dbReference type="Proteomes" id="UP000613208"/>
    </source>
</evidence>
<keyword evidence="9 15" id="KW-0862">Zinc</keyword>
<feature type="binding site" evidence="17">
    <location>
        <position position="220"/>
    </location>
    <ligand>
        <name>NADP(+)</name>
        <dbReference type="ChEBI" id="CHEBI:58349"/>
    </ligand>
</feature>
<comment type="pathway">
    <text evidence="2 15">Cofactor biosynthesis; riboflavin biosynthesis; 5-amino-6-(D-ribitylamino)uracil from GTP: step 2/4.</text>
</comment>
<keyword evidence="21" id="KW-1185">Reference proteome</keyword>
<dbReference type="InterPro" id="IPR002125">
    <property type="entry name" value="CMP_dCMP_dom"/>
</dbReference>
<evidence type="ECO:0000256" key="13">
    <source>
        <dbReference type="ARBA" id="ARBA00049861"/>
    </source>
</evidence>
<feature type="binding site" evidence="17">
    <location>
        <position position="199"/>
    </location>
    <ligand>
        <name>NADP(+)</name>
        <dbReference type="ChEBI" id="CHEBI:58349"/>
    </ligand>
</feature>
<dbReference type="GO" id="GO:0008835">
    <property type="term" value="F:diaminohydroxyphosphoribosylaminopyrimidine deaminase activity"/>
    <property type="evidence" value="ECO:0007669"/>
    <property type="project" value="UniProtKB-EC"/>
</dbReference>
<dbReference type="PIRSF" id="PIRSF006769">
    <property type="entry name" value="RibD"/>
    <property type="match status" value="1"/>
</dbReference>
<evidence type="ECO:0000256" key="18">
    <source>
        <dbReference type="PIRSR" id="PIRSR006769-3"/>
    </source>
</evidence>
<evidence type="ECO:0000256" key="14">
    <source>
        <dbReference type="ARBA" id="ARBA00049886"/>
    </source>
</evidence>
<keyword evidence="12" id="KW-0511">Multifunctional enzyme</keyword>
<dbReference type="Gene3D" id="3.40.430.10">
    <property type="entry name" value="Dihydrofolate Reductase, subunit A"/>
    <property type="match status" value="1"/>
</dbReference>
<dbReference type="PANTHER" id="PTHR38011">
    <property type="entry name" value="DIHYDROFOLATE REDUCTASE FAMILY PROTEIN (AFU_ORTHOLOGUE AFUA_8G06820)"/>
    <property type="match status" value="1"/>
</dbReference>
<gene>
    <name evidence="20" type="primary">ribD</name>
    <name evidence="20" type="ORF">ANBU17_05580</name>
</gene>
<keyword evidence="10 15" id="KW-0521">NADP</keyword>
<dbReference type="Proteomes" id="UP000613208">
    <property type="component" value="Unassembled WGS sequence"/>
</dbReference>
<sequence>MERKFMERAVWIARRGAGWTNPNPMVGAVIVKEGEIIGEGWHEKIGGLHAERNALKNCKKDPRGADLYVTLEPCCHYGKTPPCTDAIIRSGIKRVYIGCLDPNPKVAGKGAEILKDNEIEVMTGIMEKECRELNDVFFYYIQHDMPYVALKYAMTMDGKIATRTGESKWITGDEARRHTHRLRHRYAAIMAGIGTIISDDPMLNVRLENGNNPVRIICDSRLRIPETAKVVETAKEIPTIIAICSGDLQKIRRLEQAGCSVWNLPEEKGHVSLKAVLRELRKQEIDSVLVEGGGILNEALVKSGCVNYVHTYIAPKIIGGESAKTPVEGEGIGKLSEALILEHIKMKKIGEDVLLEGKVKKCLPES</sequence>
<dbReference type="AlphaFoldDB" id="A0A916Q710"/>
<evidence type="ECO:0000256" key="12">
    <source>
        <dbReference type="ARBA" id="ARBA00023268"/>
    </source>
</evidence>
<evidence type="ECO:0000256" key="11">
    <source>
        <dbReference type="ARBA" id="ARBA00023002"/>
    </source>
</evidence>
<organism evidence="20 21">
    <name type="scientific">Anaerostipes butyraticus</name>
    <dbReference type="NCBI Taxonomy" id="645466"/>
    <lineage>
        <taxon>Bacteria</taxon>
        <taxon>Bacillati</taxon>
        <taxon>Bacillota</taxon>
        <taxon>Clostridia</taxon>
        <taxon>Lachnospirales</taxon>
        <taxon>Lachnospiraceae</taxon>
        <taxon>Anaerostipes</taxon>
    </lineage>
</organism>
<dbReference type="InterPro" id="IPR004794">
    <property type="entry name" value="Eubact_RibD"/>
</dbReference>
<feature type="binding site" evidence="17">
    <location>
        <position position="183"/>
    </location>
    <ligand>
        <name>substrate</name>
    </ligand>
</feature>
<dbReference type="NCBIfam" id="TIGR00326">
    <property type="entry name" value="eubact_ribD"/>
    <property type="match status" value="1"/>
</dbReference>
<feature type="binding site" evidence="17">
    <location>
        <position position="291"/>
    </location>
    <ligand>
        <name>substrate</name>
    </ligand>
</feature>